<evidence type="ECO:0000256" key="1">
    <source>
        <dbReference type="ARBA" id="ARBA00004508"/>
    </source>
</evidence>
<dbReference type="EMBL" id="JAEHOC010000010">
    <property type="protein sequence ID" value="KAG2438176.1"/>
    <property type="molecule type" value="Genomic_DNA"/>
</dbReference>
<dbReference type="Proteomes" id="UP000650467">
    <property type="component" value="Unassembled WGS sequence"/>
</dbReference>
<keyword evidence="4" id="KW-0934">Plastid</keyword>
<dbReference type="InterPro" id="IPR039606">
    <property type="entry name" value="Phytol/farnesol_kinase"/>
</dbReference>
<evidence type="ECO:0000313" key="19">
    <source>
        <dbReference type="EMBL" id="KAG2438176.1"/>
    </source>
</evidence>
<keyword evidence="10" id="KW-0862">Zinc</keyword>
<keyword evidence="20" id="KW-1185">Reference proteome</keyword>
<comment type="catalytic activity">
    <reaction evidence="16">
        <text>phytol + CTP = phytyl phosphate + CDP + H(+)</text>
        <dbReference type="Rhea" id="RHEA:38055"/>
        <dbReference type="ChEBI" id="CHEBI:15378"/>
        <dbReference type="ChEBI" id="CHEBI:17327"/>
        <dbReference type="ChEBI" id="CHEBI:37563"/>
        <dbReference type="ChEBI" id="CHEBI:58069"/>
        <dbReference type="ChEBI" id="CHEBI:75483"/>
        <dbReference type="EC" id="2.7.1.182"/>
    </reaction>
</comment>
<protein>
    <recommendedName>
        <fullName evidence="15">phytol kinase</fullName>
        <ecNumber evidence="15">2.7.1.182</ecNumber>
    </recommendedName>
</protein>
<evidence type="ECO:0000256" key="10">
    <source>
        <dbReference type="ARBA" id="ARBA00022833"/>
    </source>
</evidence>
<keyword evidence="7" id="KW-0479">Metal-binding</keyword>
<evidence type="ECO:0000256" key="17">
    <source>
        <dbReference type="PROSITE-ProRule" id="PRU00134"/>
    </source>
</evidence>
<evidence type="ECO:0000256" key="9">
    <source>
        <dbReference type="ARBA" id="ARBA00022777"/>
    </source>
</evidence>
<gene>
    <name evidence="19" type="ORF">HXX76_005783</name>
</gene>
<comment type="subcellular location">
    <subcellularLocation>
        <location evidence="1">Plastid</location>
        <location evidence="1">Chloroplast membrane</location>
        <topology evidence="1">Multi-pass membrane protein</topology>
    </subcellularLocation>
</comment>
<dbReference type="Gene3D" id="6.10.140.2220">
    <property type="match status" value="1"/>
</dbReference>
<evidence type="ECO:0000256" key="16">
    <source>
        <dbReference type="ARBA" id="ARBA00048889"/>
    </source>
</evidence>
<dbReference type="PROSITE" id="PS50865">
    <property type="entry name" value="ZF_MYND_2"/>
    <property type="match status" value="1"/>
</dbReference>
<evidence type="ECO:0000256" key="2">
    <source>
        <dbReference type="ARBA" id="ARBA00010794"/>
    </source>
</evidence>
<evidence type="ECO:0000256" key="8">
    <source>
        <dbReference type="ARBA" id="ARBA00022771"/>
    </source>
</evidence>
<evidence type="ECO:0000256" key="15">
    <source>
        <dbReference type="ARBA" id="ARBA00039024"/>
    </source>
</evidence>
<evidence type="ECO:0000256" key="14">
    <source>
        <dbReference type="ARBA" id="ARBA00024015"/>
    </source>
</evidence>
<keyword evidence="5" id="KW-0808">Transferase</keyword>
<comment type="pathway">
    <text evidence="14">Cofactor biosynthesis; tocopherol biosynthesis.</text>
</comment>
<evidence type="ECO:0000256" key="12">
    <source>
        <dbReference type="ARBA" id="ARBA00022989"/>
    </source>
</evidence>
<comment type="caution">
    <text evidence="19">The sequence shown here is derived from an EMBL/GenBank/DDBJ whole genome shotgun (WGS) entry which is preliminary data.</text>
</comment>
<keyword evidence="3" id="KW-0150">Chloroplast</keyword>
<keyword evidence="12" id="KW-1133">Transmembrane helix</keyword>
<sequence>MPPRGRPAAAARREQPHEAARVQTLILQLGKRAAAEGTLMNVPQSEIDELDLLVVNVAFRRGMGISTQLDQHGTPEFWAATYAVNSYALRDYCALYEQMQSLLEQRPAPQGSAAWEEDWVESPRWQQLKRTMKRISSCVNQLQFVSASCDGMARTSAGHERRVLAMLRSDTLKSYAAMFDMMARGRLNLGFACSVTIMISSLLTLVLDCMGVYAQPCNSKDDYDLELYGAFVKAAADSHMLDHACRAALRLSDFVVLGQVTWAVTGAAAQDPAAVAALRDYGLRPEDLARRKELGYICKSLGTVRNAINKVLSYLTAPLAGEQALGALHPRPLAAPRSGTDPALLALLPAVRGVLSSTGVQMWVAKQLLDAANAVAEEDGVGGSAEGVSRLRARDHYLGLPLAARLRPHHFTATGEHPLQRPSDEAAGALLRNAMHVAAATWQITISGPMGPVVAASGAQPGGGPAAYGGAAACGSMATAAAAGYRLPKTVPFSAVQVCRLVIATLARVLMSDWRWARMGPGHFQAEIAQALLLLSRLVKELGASQAQRLLPEVWAVLGAWLAFPLPLDSLTAARQVLPQLGALLLHVCPGEREVAEEAAAQDDGGLQPSGYPFALRAAHGFMYQIHNTAVNWLSETAAVQRLHGGYCRFIADMVDALLRQSCVLPVLIAHTATPSALDLVVNLRAVLNFLQHQGLVSEAAALHAVLTQLLEQLVAVWMRPLPEGVRGAEYSHGAAGAPAAGRPVPGAAVPAGLAAAIDSTAAALLTKASRAQVPKSRLHRMWLAAHARPDEDAMLPAPVSAVFMVAQLLPVLSGLRHQDLTRPDVPKDSILALTRAYTAVALHAMHANAMAPACSSPLTASEARAESWRALLFAQEGVVVFWAMAALDAAVKRQWCEGLDAALDLLELLVLFERLLSAPSGTQSPVQLDPDELATRPPSGTALPLVLTHGWLKQQGRGELAVALREAQRNKAAAMRPASGGFCRLMERLCGGCRAVRYCCQECQRAHWKRGHKADCPRLGAAWKALGLA</sequence>
<dbReference type="PANTHER" id="PTHR32523">
    <property type="entry name" value="PHYTOL KINASE 1, CHLOROPLASTIC"/>
    <property type="match status" value="1"/>
</dbReference>
<keyword evidence="6" id="KW-0812">Transmembrane</keyword>
<keyword evidence="11" id="KW-0809">Transit peptide</keyword>
<evidence type="ECO:0000259" key="18">
    <source>
        <dbReference type="PROSITE" id="PS50865"/>
    </source>
</evidence>
<accession>A0A835W7A2</accession>
<dbReference type="InterPro" id="IPR002893">
    <property type="entry name" value="Znf_MYND"/>
</dbReference>
<dbReference type="GO" id="GO:0009507">
    <property type="term" value="C:chloroplast"/>
    <property type="evidence" value="ECO:0007669"/>
    <property type="project" value="UniProtKB-SubCell"/>
</dbReference>
<organism evidence="19 20">
    <name type="scientific">Chlamydomonas incerta</name>
    <dbReference type="NCBI Taxonomy" id="51695"/>
    <lineage>
        <taxon>Eukaryota</taxon>
        <taxon>Viridiplantae</taxon>
        <taxon>Chlorophyta</taxon>
        <taxon>core chlorophytes</taxon>
        <taxon>Chlorophyceae</taxon>
        <taxon>CS clade</taxon>
        <taxon>Chlamydomonadales</taxon>
        <taxon>Chlamydomonadaceae</taxon>
        <taxon>Chlamydomonas</taxon>
    </lineage>
</organism>
<evidence type="ECO:0000256" key="13">
    <source>
        <dbReference type="ARBA" id="ARBA00023136"/>
    </source>
</evidence>
<keyword evidence="9" id="KW-0418">Kinase</keyword>
<evidence type="ECO:0000256" key="11">
    <source>
        <dbReference type="ARBA" id="ARBA00022946"/>
    </source>
</evidence>
<evidence type="ECO:0000313" key="20">
    <source>
        <dbReference type="Proteomes" id="UP000650467"/>
    </source>
</evidence>
<evidence type="ECO:0000256" key="5">
    <source>
        <dbReference type="ARBA" id="ARBA00022679"/>
    </source>
</evidence>
<evidence type="ECO:0000256" key="7">
    <source>
        <dbReference type="ARBA" id="ARBA00022723"/>
    </source>
</evidence>
<keyword evidence="13" id="KW-0472">Membrane</keyword>
<dbReference type="SUPFAM" id="SSF144232">
    <property type="entry name" value="HIT/MYND zinc finger-like"/>
    <property type="match status" value="1"/>
</dbReference>
<comment type="similarity">
    <text evidence="2">Belongs to the polyprenol kinase family.</text>
</comment>
<dbReference type="GO" id="GO:0016020">
    <property type="term" value="C:membrane"/>
    <property type="evidence" value="ECO:0007669"/>
    <property type="project" value="UniProtKB-SubCell"/>
</dbReference>
<dbReference type="Pfam" id="PF01753">
    <property type="entry name" value="zf-MYND"/>
    <property type="match status" value="1"/>
</dbReference>
<dbReference type="OrthoDB" id="420187at2759"/>
<keyword evidence="8 17" id="KW-0863">Zinc-finger</keyword>
<evidence type="ECO:0000256" key="4">
    <source>
        <dbReference type="ARBA" id="ARBA00022640"/>
    </source>
</evidence>
<dbReference type="AlphaFoldDB" id="A0A835W7A2"/>
<proteinExistence type="inferred from homology"/>
<name>A0A835W7A2_CHLIN</name>
<dbReference type="GO" id="GO:0008270">
    <property type="term" value="F:zinc ion binding"/>
    <property type="evidence" value="ECO:0007669"/>
    <property type="project" value="UniProtKB-KW"/>
</dbReference>
<feature type="domain" description="MYND-type" evidence="18">
    <location>
        <begin position="981"/>
        <end position="1017"/>
    </location>
</feature>
<dbReference type="EC" id="2.7.1.182" evidence="15"/>
<reference evidence="19" key="1">
    <citation type="journal article" date="2020" name="bioRxiv">
        <title>Comparative genomics of Chlamydomonas.</title>
        <authorList>
            <person name="Craig R.J."/>
            <person name="Hasan A.R."/>
            <person name="Ness R.W."/>
            <person name="Keightley P.D."/>
        </authorList>
    </citation>
    <scope>NUCLEOTIDE SEQUENCE</scope>
    <source>
        <strain evidence="19">SAG 7.73</strain>
    </source>
</reference>
<evidence type="ECO:0000256" key="3">
    <source>
        <dbReference type="ARBA" id="ARBA00022528"/>
    </source>
</evidence>
<evidence type="ECO:0000256" key="6">
    <source>
        <dbReference type="ARBA" id="ARBA00022692"/>
    </source>
</evidence>
<dbReference type="PANTHER" id="PTHR32523:SF8">
    <property type="entry name" value="DOLICHOL KINASE"/>
    <property type="match status" value="1"/>
</dbReference>
<dbReference type="GO" id="GO:0010276">
    <property type="term" value="F:phytol kinase activity"/>
    <property type="evidence" value="ECO:0007669"/>
    <property type="project" value="UniProtKB-EC"/>
</dbReference>